<gene>
    <name evidence="2" type="ORF">AB0C36_29285</name>
</gene>
<feature type="compositionally biased region" description="Low complexity" evidence="1">
    <location>
        <begin position="9"/>
        <end position="26"/>
    </location>
</feature>
<comment type="caution">
    <text evidence="2">The sequence shown here is derived from an EMBL/GenBank/DDBJ whole genome shotgun (WGS) entry which is preliminary data.</text>
</comment>
<dbReference type="RefSeq" id="WP_358359713.1">
    <property type="nucleotide sequence ID" value="NZ_JBEZFP010000093.1"/>
</dbReference>
<proteinExistence type="predicted"/>
<name>A0ABV3DPA7_9ACTN</name>
<sequence length="257" mass="27298">MAMFRRNRPAAGQQPGPYGQPAAGQPMPGGPGAPGGSQGGVQGGAPDYRQMLTGAPVERIRQDLRLSVTRVGPHLAPPAIAWPLTDELAAIACVKLPDGAIAPAEVPMAQAWGMESEDVWLQSATNLRAEHFSRSEFDTASGVPMTMFTGQAWPGSAQLTRLGEALGEDLPAGALVTLPDDNTLLAIPIHNPRVIDMVGHMFGTGHELTRGQHPMSVRPLWWHDGVIEPLDVQWHGQVGQVSGSPRFGQVMAAVPQR</sequence>
<dbReference type="EMBL" id="JBEZFP010000093">
    <property type="protein sequence ID" value="MEU8137594.1"/>
    <property type="molecule type" value="Genomic_DNA"/>
</dbReference>
<feature type="compositionally biased region" description="Gly residues" evidence="1">
    <location>
        <begin position="30"/>
        <end position="43"/>
    </location>
</feature>
<reference evidence="2 3" key="1">
    <citation type="submission" date="2024-06" db="EMBL/GenBank/DDBJ databases">
        <title>The Natural Products Discovery Center: Release of the First 8490 Sequenced Strains for Exploring Actinobacteria Biosynthetic Diversity.</title>
        <authorList>
            <person name="Kalkreuter E."/>
            <person name="Kautsar S.A."/>
            <person name="Yang D."/>
            <person name="Bader C.D."/>
            <person name="Teijaro C.N."/>
            <person name="Fluegel L."/>
            <person name="Davis C.M."/>
            <person name="Simpson J.R."/>
            <person name="Lauterbach L."/>
            <person name="Steele A.D."/>
            <person name="Gui C."/>
            <person name="Meng S."/>
            <person name="Li G."/>
            <person name="Viehrig K."/>
            <person name="Ye F."/>
            <person name="Su P."/>
            <person name="Kiefer A.F."/>
            <person name="Nichols A."/>
            <person name="Cepeda A.J."/>
            <person name="Yan W."/>
            <person name="Fan B."/>
            <person name="Jiang Y."/>
            <person name="Adhikari A."/>
            <person name="Zheng C.-J."/>
            <person name="Schuster L."/>
            <person name="Cowan T.M."/>
            <person name="Smanski M.J."/>
            <person name="Chevrette M.G."/>
            <person name="De Carvalho L.P.S."/>
            <person name="Shen B."/>
        </authorList>
    </citation>
    <scope>NUCLEOTIDE SEQUENCE [LARGE SCALE GENOMIC DNA]</scope>
    <source>
        <strain evidence="2 3">NPDC048946</strain>
    </source>
</reference>
<evidence type="ECO:0000256" key="1">
    <source>
        <dbReference type="SAM" id="MobiDB-lite"/>
    </source>
</evidence>
<evidence type="ECO:0000313" key="2">
    <source>
        <dbReference type="EMBL" id="MEU8137594.1"/>
    </source>
</evidence>
<keyword evidence="3" id="KW-1185">Reference proteome</keyword>
<organism evidence="2 3">
    <name type="scientific">Streptodolium elevatio</name>
    <dbReference type="NCBI Taxonomy" id="3157996"/>
    <lineage>
        <taxon>Bacteria</taxon>
        <taxon>Bacillati</taxon>
        <taxon>Actinomycetota</taxon>
        <taxon>Actinomycetes</taxon>
        <taxon>Kitasatosporales</taxon>
        <taxon>Streptomycetaceae</taxon>
        <taxon>Streptodolium</taxon>
    </lineage>
</organism>
<dbReference type="Proteomes" id="UP001551482">
    <property type="component" value="Unassembled WGS sequence"/>
</dbReference>
<protein>
    <submittedName>
        <fullName evidence="2">Uncharacterized protein</fullName>
    </submittedName>
</protein>
<accession>A0ABV3DPA7</accession>
<feature type="region of interest" description="Disordered" evidence="1">
    <location>
        <begin position="1"/>
        <end position="49"/>
    </location>
</feature>
<evidence type="ECO:0000313" key="3">
    <source>
        <dbReference type="Proteomes" id="UP001551482"/>
    </source>
</evidence>